<keyword evidence="1" id="KW-0812">Transmembrane</keyword>
<dbReference type="AlphaFoldDB" id="A0AAD9G5Q0"/>
<dbReference type="EMBL" id="JASMQC010000030">
    <property type="protein sequence ID" value="KAK1932321.1"/>
    <property type="molecule type" value="Genomic_DNA"/>
</dbReference>
<reference evidence="2" key="1">
    <citation type="submission" date="2023-08" db="EMBL/GenBank/DDBJ databases">
        <title>Reference Genome Resource for the Citrus Pathogen Phytophthora citrophthora.</title>
        <authorList>
            <person name="Moller H."/>
            <person name="Coetzee B."/>
            <person name="Rose L.J."/>
            <person name="Van Niekerk J.M."/>
        </authorList>
    </citation>
    <scope>NUCLEOTIDE SEQUENCE</scope>
    <source>
        <strain evidence="2">STE-U-9442</strain>
    </source>
</reference>
<feature type="transmembrane region" description="Helical" evidence="1">
    <location>
        <begin position="106"/>
        <end position="132"/>
    </location>
</feature>
<name>A0AAD9G5Q0_9STRA</name>
<feature type="transmembrane region" description="Helical" evidence="1">
    <location>
        <begin position="79"/>
        <end position="100"/>
    </location>
</feature>
<keyword evidence="1" id="KW-0472">Membrane</keyword>
<protein>
    <submittedName>
        <fullName evidence="2">Uncharacterized protein</fullName>
    </submittedName>
</protein>
<dbReference type="Proteomes" id="UP001259832">
    <property type="component" value="Unassembled WGS sequence"/>
</dbReference>
<gene>
    <name evidence="2" type="ORF">P3T76_012315</name>
</gene>
<keyword evidence="3" id="KW-1185">Reference proteome</keyword>
<evidence type="ECO:0000313" key="2">
    <source>
        <dbReference type="EMBL" id="KAK1932321.1"/>
    </source>
</evidence>
<organism evidence="2 3">
    <name type="scientific">Phytophthora citrophthora</name>
    <dbReference type="NCBI Taxonomy" id="4793"/>
    <lineage>
        <taxon>Eukaryota</taxon>
        <taxon>Sar</taxon>
        <taxon>Stramenopiles</taxon>
        <taxon>Oomycota</taxon>
        <taxon>Peronosporomycetes</taxon>
        <taxon>Peronosporales</taxon>
        <taxon>Peronosporaceae</taxon>
        <taxon>Phytophthora</taxon>
    </lineage>
</organism>
<evidence type="ECO:0000256" key="1">
    <source>
        <dbReference type="SAM" id="Phobius"/>
    </source>
</evidence>
<keyword evidence="1" id="KW-1133">Transmembrane helix</keyword>
<accession>A0AAD9G5Q0</accession>
<comment type="caution">
    <text evidence="2">The sequence shown here is derived from an EMBL/GenBank/DDBJ whole genome shotgun (WGS) entry which is preliminary data.</text>
</comment>
<sequence>MTLLVKWNRSNSNGSDAKHDAEDVQNVHSLESLIDTTLRFSRDMERAEDMKADIAIFYQIAQVTVRKVRIICLVKKQSYNTTCSTVTPVHLVALVTTFLPDNLPQLMLLVQFLLVSLLQFVALLSWITLLLLGSRVEKGGGATTKTHPNSDFATANASTHQTECKAISSRQMFEGKGRKKRMCVVCRFEGRYPTEVTDYCRTHSVCLCKLVHGDANTPFTCPESTWTCWEKFHRFYLPNGLFSAKGNLQRSSRLATLWAQHRCDTSDDTLVPSNEK</sequence>
<evidence type="ECO:0000313" key="3">
    <source>
        <dbReference type="Proteomes" id="UP001259832"/>
    </source>
</evidence>
<proteinExistence type="predicted"/>